<evidence type="ECO:0000256" key="2">
    <source>
        <dbReference type="ARBA" id="ARBA00022884"/>
    </source>
</evidence>
<dbReference type="PANTHER" id="PTHR33284:SF1">
    <property type="entry name" value="RIBOSOMAL PROTEIN L25_GLN-TRNA SYNTHETASE, ANTI-CODON-BINDING DOMAIN-CONTAINING PROTEIN"/>
    <property type="match status" value="1"/>
</dbReference>
<keyword evidence="1" id="KW-0699">rRNA-binding</keyword>
<evidence type="ECO:0000259" key="5">
    <source>
        <dbReference type="Pfam" id="PF01386"/>
    </source>
</evidence>
<keyword evidence="4" id="KW-0687">Ribonucleoprotein</keyword>
<dbReference type="EMBL" id="CAEZUW010000047">
    <property type="protein sequence ID" value="CAB4610774.1"/>
    <property type="molecule type" value="Genomic_DNA"/>
</dbReference>
<keyword evidence="3" id="KW-0689">Ribosomal protein</keyword>
<evidence type="ECO:0000256" key="3">
    <source>
        <dbReference type="ARBA" id="ARBA00022980"/>
    </source>
</evidence>
<dbReference type="NCBIfam" id="TIGR00731">
    <property type="entry name" value="bL25_bact_ctc"/>
    <property type="match status" value="1"/>
</dbReference>
<dbReference type="InterPro" id="IPR029751">
    <property type="entry name" value="Ribosomal_L25_dom"/>
</dbReference>
<reference evidence="7" key="1">
    <citation type="submission" date="2020-05" db="EMBL/GenBank/DDBJ databases">
        <authorList>
            <person name="Chiriac C."/>
            <person name="Salcher M."/>
            <person name="Ghai R."/>
            <person name="Kavagutti S V."/>
        </authorList>
    </citation>
    <scope>NUCLEOTIDE SEQUENCE</scope>
</reference>
<dbReference type="HAMAP" id="MF_01334">
    <property type="entry name" value="Ribosomal_bL25_CTC"/>
    <property type="match status" value="1"/>
</dbReference>
<dbReference type="InterPro" id="IPR011035">
    <property type="entry name" value="Ribosomal_bL25/Gln-tRNA_synth"/>
</dbReference>
<dbReference type="InterPro" id="IPR001021">
    <property type="entry name" value="Ribosomal_bL25_long"/>
</dbReference>
<organism evidence="7">
    <name type="scientific">freshwater metagenome</name>
    <dbReference type="NCBI Taxonomy" id="449393"/>
    <lineage>
        <taxon>unclassified sequences</taxon>
        <taxon>metagenomes</taxon>
        <taxon>ecological metagenomes</taxon>
    </lineage>
</organism>
<dbReference type="NCBIfam" id="NF004131">
    <property type="entry name" value="PRK05618.2-1"/>
    <property type="match status" value="1"/>
</dbReference>
<dbReference type="InterPro" id="IPR020930">
    <property type="entry name" value="Ribosomal_uL5_bac-type"/>
</dbReference>
<evidence type="ECO:0000256" key="4">
    <source>
        <dbReference type="ARBA" id="ARBA00023274"/>
    </source>
</evidence>
<evidence type="ECO:0000256" key="1">
    <source>
        <dbReference type="ARBA" id="ARBA00022730"/>
    </source>
</evidence>
<dbReference type="PANTHER" id="PTHR33284">
    <property type="entry name" value="RIBOSOMAL PROTEIN L25/GLN-TRNA SYNTHETASE, ANTI-CODON-BINDING DOMAIN-CONTAINING PROTEIN"/>
    <property type="match status" value="1"/>
</dbReference>
<evidence type="ECO:0000313" key="7">
    <source>
        <dbReference type="EMBL" id="CAB4610774.1"/>
    </source>
</evidence>
<evidence type="ECO:0000259" key="6">
    <source>
        <dbReference type="Pfam" id="PF14693"/>
    </source>
</evidence>
<dbReference type="InterPro" id="IPR037121">
    <property type="entry name" value="Ribosomal_bL25_C"/>
</dbReference>
<dbReference type="Gene3D" id="2.40.240.10">
    <property type="entry name" value="Ribosomal Protein L25, Chain P"/>
    <property type="match status" value="1"/>
</dbReference>
<dbReference type="GO" id="GO:0003735">
    <property type="term" value="F:structural constituent of ribosome"/>
    <property type="evidence" value="ECO:0007669"/>
    <property type="project" value="InterPro"/>
</dbReference>
<dbReference type="SUPFAM" id="SSF50715">
    <property type="entry name" value="Ribosomal protein L25-like"/>
    <property type="match status" value="1"/>
</dbReference>
<dbReference type="CDD" id="cd00495">
    <property type="entry name" value="Ribosomal_L25_TL5_CTC"/>
    <property type="match status" value="1"/>
</dbReference>
<dbReference type="InterPro" id="IPR020057">
    <property type="entry name" value="Ribosomal_bL25_b-dom"/>
</dbReference>
<dbReference type="Pfam" id="PF14693">
    <property type="entry name" value="Ribosomal_TL5_C"/>
    <property type="match status" value="1"/>
</dbReference>
<proteinExistence type="inferred from homology"/>
<sequence length="194" mass="20545">MSEATMVAELRTSFGKGAARKSRAAGRTPAVIYGHGSDPRHITLPARELALVLRHKNAVIDLLIDGKNESVLVKSATKDVVTQVIEHVDLVTIVKGEKVHVEVPVHVVGESLSGTTIDLEHKTVKLLTEANNIPEYVEAVFNKEGAGFHLLAKDIKLPAGVALDLPEDELIASVIATAAGQSEEPAVEAVAAAE</sequence>
<dbReference type="GO" id="GO:0022625">
    <property type="term" value="C:cytosolic large ribosomal subunit"/>
    <property type="evidence" value="ECO:0007669"/>
    <property type="project" value="TreeGrafter"/>
</dbReference>
<keyword evidence="2" id="KW-0694">RNA-binding</keyword>
<accession>A0A6J6HIE8</accession>
<gene>
    <name evidence="7" type="ORF">UFOPK1855_00404</name>
</gene>
<name>A0A6J6HIE8_9ZZZZ</name>
<dbReference type="GO" id="GO:0006412">
    <property type="term" value="P:translation"/>
    <property type="evidence" value="ECO:0007669"/>
    <property type="project" value="InterPro"/>
</dbReference>
<feature type="domain" description="Large ribosomal subunit protein bL25 L25" evidence="5">
    <location>
        <begin position="8"/>
        <end position="90"/>
    </location>
</feature>
<feature type="domain" description="Large ribosomal subunit protein bL25 beta" evidence="6">
    <location>
        <begin position="98"/>
        <end position="177"/>
    </location>
</feature>
<dbReference type="GO" id="GO:0008097">
    <property type="term" value="F:5S rRNA binding"/>
    <property type="evidence" value="ECO:0007669"/>
    <property type="project" value="InterPro"/>
</dbReference>
<dbReference type="AlphaFoldDB" id="A0A6J6HIE8"/>
<dbReference type="InterPro" id="IPR020056">
    <property type="entry name" value="Rbsml_bL25/Gln-tRNA_synth_N"/>
</dbReference>
<dbReference type="Pfam" id="PF01386">
    <property type="entry name" value="Ribosomal_L25p"/>
    <property type="match status" value="1"/>
</dbReference>
<protein>
    <submittedName>
        <fullName evidence="7">Unannotated protein</fullName>
    </submittedName>
</protein>
<dbReference type="Gene3D" id="2.170.120.20">
    <property type="entry name" value="Ribosomal protein L25, beta domain"/>
    <property type="match status" value="1"/>
</dbReference>